<comment type="caution">
    <text evidence="9">The sequence shown here is derived from an EMBL/GenBank/DDBJ whole genome shotgun (WGS) entry which is preliminary data.</text>
</comment>
<feature type="region of interest" description="Disordered" evidence="6">
    <location>
        <begin position="364"/>
        <end position="394"/>
    </location>
</feature>
<comment type="subcellular location">
    <subcellularLocation>
        <location evidence="1">Membrane</location>
        <topology evidence="1">Multi-pass membrane protein</topology>
    </subcellularLocation>
</comment>
<dbReference type="InterPro" id="IPR049326">
    <property type="entry name" value="Rhodopsin_dom_fungi"/>
</dbReference>
<dbReference type="PANTHER" id="PTHR33048">
    <property type="entry name" value="PTH11-LIKE INTEGRAL MEMBRANE PROTEIN (AFU_ORTHOLOGUE AFUA_5G11245)"/>
    <property type="match status" value="1"/>
</dbReference>
<feature type="transmembrane region" description="Helical" evidence="7">
    <location>
        <begin position="60"/>
        <end position="86"/>
    </location>
</feature>
<evidence type="ECO:0000256" key="3">
    <source>
        <dbReference type="ARBA" id="ARBA00022989"/>
    </source>
</evidence>
<feature type="transmembrane region" description="Helical" evidence="7">
    <location>
        <begin position="191"/>
        <end position="212"/>
    </location>
</feature>
<keyword evidence="4 7" id="KW-0472">Membrane</keyword>
<feature type="transmembrane region" description="Helical" evidence="7">
    <location>
        <begin position="140"/>
        <end position="160"/>
    </location>
</feature>
<reference evidence="9" key="1">
    <citation type="submission" date="2022-10" db="EMBL/GenBank/DDBJ databases">
        <title>Determination and structural analysis of whole genome sequence of Sarocladium strictum F4-1.</title>
        <authorList>
            <person name="Hu L."/>
            <person name="Jiang Y."/>
        </authorList>
    </citation>
    <scope>NUCLEOTIDE SEQUENCE</scope>
    <source>
        <strain evidence="9">F4-1</strain>
    </source>
</reference>
<feature type="region of interest" description="Disordered" evidence="6">
    <location>
        <begin position="285"/>
        <end position="324"/>
    </location>
</feature>
<evidence type="ECO:0000256" key="7">
    <source>
        <dbReference type="SAM" id="Phobius"/>
    </source>
</evidence>
<name>A0AA39GK32_SARSR</name>
<feature type="transmembrane region" description="Helical" evidence="7">
    <location>
        <begin position="219"/>
        <end position="242"/>
    </location>
</feature>
<proteinExistence type="inferred from homology"/>
<dbReference type="Pfam" id="PF20684">
    <property type="entry name" value="Fung_rhodopsin"/>
    <property type="match status" value="1"/>
</dbReference>
<evidence type="ECO:0000313" key="10">
    <source>
        <dbReference type="Proteomes" id="UP001175261"/>
    </source>
</evidence>
<evidence type="ECO:0000256" key="6">
    <source>
        <dbReference type="SAM" id="MobiDB-lite"/>
    </source>
</evidence>
<feature type="compositionally biased region" description="Polar residues" evidence="6">
    <location>
        <begin position="305"/>
        <end position="319"/>
    </location>
</feature>
<evidence type="ECO:0000313" key="9">
    <source>
        <dbReference type="EMBL" id="KAK0388815.1"/>
    </source>
</evidence>
<comment type="similarity">
    <text evidence="5">Belongs to the SAT4 family.</text>
</comment>
<evidence type="ECO:0000256" key="4">
    <source>
        <dbReference type="ARBA" id="ARBA00023136"/>
    </source>
</evidence>
<feature type="transmembrane region" description="Helical" evidence="7">
    <location>
        <begin position="258"/>
        <end position="278"/>
    </location>
</feature>
<dbReference type="Proteomes" id="UP001175261">
    <property type="component" value="Unassembled WGS sequence"/>
</dbReference>
<dbReference type="EMBL" id="JAPDFR010000003">
    <property type="protein sequence ID" value="KAK0388815.1"/>
    <property type="molecule type" value="Genomic_DNA"/>
</dbReference>
<dbReference type="PANTHER" id="PTHR33048:SF129">
    <property type="entry name" value="INTEGRAL MEMBRANE PROTEIN-RELATED"/>
    <property type="match status" value="1"/>
</dbReference>
<evidence type="ECO:0000256" key="2">
    <source>
        <dbReference type="ARBA" id="ARBA00022692"/>
    </source>
</evidence>
<protein>
    <recommendedName>
        <fullName evidence="8">Rhodopsin domain-containing protein</fullName>
    </recommendedName>
</protein>
<sequence length="394" mass="43965">MRLPPPDVIASWPPPNYEDPVRRGPAMLIVQLTILPIALLTLVLRMYVRLFVVRRCQLDDWLMCAAMVFGIGVTVCVILACQIYGWDVHVWDLKPHQLTQGRQASIAAQTMFLFASGLVKLSILVSYLRIAPLDSWFRRLTHWAIALVVALIPIFQIVLWTQCSPPKGYWDFGQEHHCIDEGPPLMAQTTLSVITDFIVYVLPLPTLIGVRLPTFQRMVLLGVFSLGFVVVLAGCFRTYWIYEVVIRTYDVTWHGYTLWIWVAVEVNSGVICGCVPTLRPLFQTQRKTSSGGGTGGNSRGRTQSLPQQGTADVTRSRNSGHGVESIEGTFRRLRHVLGRKLRRPRAKSESLYSGNGDVELSRGKTAALEGNVDSVQASPGPWAGSDSTDIDTYR</sequence>
<organism evidence="9 10">
    <name type="scientific">Sarocladium strictum</name>
    <name type="common">Black bundle disease fungus</name>
    <name type="synonym">Acremonium strictum</name>
    <dbReference type="NCBI Taxonomy" id="5046"/>
    <lineage>
        <taxon>Eukaryota</taxon>
        <taxon>Fungi</taxon>
        <taxon>Dikarya</taxon>
        <taxon>Ascomycota</taxon>
        <taxon>Pezizomycotina</taxon>
        <taxon>Sordariomycetes</taxon>
        <taxon>Hypocreomycetidae</taxon>
        <taxon>Hypocreales</taxon>
        <taxon>Sarocladiaceae</taxon>
        <taxon>Sarocladium</taxon>
    </lineage>
</organism>
<feature type="transmembrane region" description="Helical" evidence="7">
    <location>
        <begin position="26"/>
        <end position="48"/>
    </location>
</feature>
<accession>A0AA39GK32</accession>
<evidence type="ECO:0000256" key="5">
    <source>
        <dbReference type="ARBA" id="ARBA00038359"/>
    </source>
</evidence>
<evidence type="ECO:0000256" key="1">
    <source>
        <dbReference type="ARBA" id="ARBA00004141"/>
    </source>
</evidence>
<feature type="transmembrane region" description="Helical" evidence="7">
    <location>
        <begin position="106"/>
        <end position="128"/>
    </location>
</feature>
<feature type="domain" description="Rhodopsin" evidence="8">
    <location>
        <begin position="44"/>
        <end position="283"/>
    </location>
</feature>
<evidence type="ECO:0000259" key="8">
    <source>
        <dbReference type="Pfam" id="PF20684"/>
    </source>
</evidence>
<dbReference type="GO" id="GO:0016020">
    <property type="term" value="C:membrane"/>
    <property type="evidence" value="ECO:0007669"/>
    <property type="project" value="UniProtKB-SubCell"/>
</dbReference>
<gene>
    <name evidence="9" type="ORF">NLU13_5058</name>
</gene>
<keyword evidence="2 7" id="KW-0812">Transmembrane</keyword>
<keyword evidence="3 7" id="KW-1133">Transmembrane helix</keyword>
<dbReference type="InterPro" id="IPR052337">
    <property type="entry name" value="SAT4-like"/>
</dbReference>
<dbReference type="AlphaFoldDB" id="A0AA39GK32"/>
<keyword evidence="10" id="KW-1185">Reference proteome</keyword>